<dbReference type="Pfam" id="PF01812">
    <property type="entry name" value="5-FTHF_cyc-lig"/>
    <property type="match status" value="1"/>
</dbReference>
<evidence type="ECO:0000313" key="5">
    <source>
        <dbReference type="EMBL" id="QIR15656.1"/>
    </source>
</evidence>
<organism evidence="5 6">
    <name type="scientific">Shewanella aestuarii</name>
    <dbReference type="NCBI Taxonomy" id="1028752"/>
    <lineage>
        <taxon>Bacteria</taxon>
        <taxon>Pseudomonadati</taxon>
        <taxon>Pseudomonadota</taxon>
        <taxon>Gammaproteobacteria</taxon>
        <taxon>Alteromonadales</taxon>
        <taxon>Shewanellaceae</taxon>
        <taxon>Shewanella</taxon>
    </lineage>
</organism>
<proteinExistence type="inferred from homology"/>
<dbReference type="EMBL" id="CP050313">
    <property type="protein sequence ID" value="QIR15656.1"/>
    <property type="molecule type" value="Genomic_DNA"/>
</dbReference>
<dbReference type="GO" id="GO:0030272">
    <property type="term" value="F:5-formyltetrahydrofolate cyclo-ligase activity"/>
    <property type="evidence" value="ECO:0007669"/>
    <property type="project" value="UniProtKB-EC"/>
</dbReference>
<sequence length="232" mass="25969">MTITRFMESGATNAPTLQATIKITHFATPLENPDPLFDSSGMSRDNIRRHVRQERNSLSAEEQHQFALIASRHLLAEVQAHNAQHVAIYLTHDGELATQKLIEALWEEGIKTYLPIIHPFSKGNLLFLHYHANSKMVINQYGIAEPALSVQAIIPVNKLDMIVTPLVAFDDKGNRMGMGGGYYDRTLCQVVDGKPLAVGFAHDCQQVSQLPIEYWDVPLPVIITPTRRFACQ</sequence>
<dbReference type="GO" id="GO:0046872">
    <property type="term" value="F:metal ion binding"/>
    <property type="evidence" value="ECO:0007669"/>
    <property type="project" value="UniProtKB-KW"/>
</dbReference>
<dbReference type="GO" id="GO:0035999">
    <property type="term" value="P:tetrahydrofolate interconversion"/>
    <property type="evidence" value="ECO:0007669"/>
    <property type="project" value="TreeGrafter"/>
</dbReference>
<dbReference type="PANTHER" id="PTHR23407:SF1">
    <property type="entry name" value="5-FORMYLTETRAHYDROFOLATE CYCLO-LIGASE"/>
    <property type="match status" value="1"/>
</dbReference>
<dbReference type="AlphaFoldDB" id="A0A6G9QM81"/>
<evidence type="ECO:0000256" key="2">
    <source>
        <dbReference type="ARBA" id="ARBA00022741"/>
    </source>
</evidence>
<dbReference type="InterPro" id="IPR024185">
    <property type="entry name" value="FTHF_cligase-like_sf"/>
</dbReference>
<dbReference type="InterPro" id="IPR002698">
    <property type="entry name" value="FTHF_cligase"/>
</dbReference>
<evidence type="ECO:0000256" key="3">
    <source>
        <dbReference type="ARBA" id="ARBA00022840"/>
    </source>
</evidence>
<keyword evidence="5" id="KW-0436">Ligase</keyword>
<dbReference type="RefSeq" id="WP_167679512.1">
    <property type="nucleotide sequence ID" value="NZ_CP050313.1"/>
</dbReference>
<keyword evidence="4" id="KW-0479">Metal-binding</keyword>
<dbReference type="InterPro" id="IPR037171">
    <property type="entry name" value="NagB/RpiA_transferase-like"/>
</dbReference>
<reference evidence="5 6" key="1">
    <citation type="submission" date="2020-03" db="EMBL/GenBank/DDBJ databases">
        <title>Complete genome sequence of Shewanella sp.</title>
        <authorList>
            <person name="Kim Y.-S."/>
            <person name="Kim S.-J."/>
            <person name="Jung H.-K."/>
            <person name="Kim K.-H."/>
        </authorList>
    </citation>
    <scope>NUCLEOTIDE SEQUENCE [LARGE SCALE GENOMIC DNA]</scope>
    <source>
        <strain evidence="5 6">PN3F2</strain>
    </source>
</reference>
<comment type="similarity">
    <text evidence="1 4">Belongs to the 5-formyltetrahydrofolate cyclo-ligase family.</text>
</comment>
<dbReference type="GO" id="GO:0005524">
    <property type="term" value="F:ATP binding"/>
    <property type="evidence" value="ECO:0007669"/>
    <property type="project" value="UniProtKB-KW"/>
</dbReference>
<evidence type="ECO:0000313" key="6">
    <source>
        <dbReference type="Proteomes" id="UP000502608"/>
    </source>
</evidence>
<comment type="catalytic activity">
    <reaction evidence="4">
        <text>(6S)-5-formyl-5,6,7,8-tetrahydrofolate + ATP = (6R)-5,10-methenyltetrahydrofolate + ADP + phosphate</text>
        <dbReference type="Rhea" id="RHEA:10488"/>
        <dbReference type="ChEBI" id="CHEBI:30616"/>
        <dbReference type="ChEBI" id="CHEBI:43474"/>
        <dbReference type="ChEBI" id="CHEBI:57455"/>
        <dbReference type="ChEBI" id="CHEBI:57457"/>
        <dbReference type="ChEBI" id="CHEBI:456216"/>
        <dbReference type="EC" id="6.3.3.2"/>
    </reaction>
</comment>
<dbReference type="PANTHER" id="PTHR23407">
    <property type="entry name" value="ATPASE INHIBITOR/5-FORMYLTETRAHYDROFOLATE CYCLO-LIGASE"/>
    <property type="match status" value="1"/>
</dbReference>
<dbReference type="KEGG" id="saes:HBH39_15150"/>
<accession>A0A6G9QM81</accession>
<dbReference type="NCBIfam" id="TIGR02727">
    <property type="entry name" value="MTHFS_bact"/>
    <property type="match status" value="1"/>
</dbReference>
<comment type="cofactor">
    <cofactor evidence="4">
        <name>Mg(2+)</name>
        <dbReference type="ChEBI" id="CHEBI:18420"/>
    </cofactor>
</comment>
<dbReference type="Gene3D" id="3.40.50.10420">
    <property type="entry name" value="NagB/RpiA/CoA transferase-like"/>
    <property type="match status" value="1"/>
</dbReference>
<evidence type="ECO:0000256" key="1">
    <source>
        <dbReference type="ARBA" id="ARBA00010638"/>
    </source>
</evidence>
<keyword evidence="2 4" id="KW-0547">Nucleotide-binding</keyword>
<name>A0A6G9QM81_9GAMM</name>
<dbReference type="SUPFAM" id="SSF100950">
    <property type="entry name" value="NagB/RpiA/CoA transferase-like"/>
    <property type="match status" value="1"/>
</dbReference>
<dbReference type="Proteomes" id="UP000502608">
    <property type="component" value="Chromosome"/>
</dbReference>
<keyword evidence="4" id="KW-0460">Magnesium</keyword>
<protein>
    <recommendedName>
        <fullName evidence="4">5-formyltetrahydrofolate cyclo-ligase</fullName>
        <ecNumber evidence="4">6.3.3.2</ecNumber>
    </recommendedName>
</protein>
<dbReference type="GO" id="GO:0009396">
    <property type="term" value="P:folic acid-containing compound biosynthetic process"/>
    <property type="evidence" value="ECO:0007669"/>
    <property type="project" value="TreeGrafter"/>
</dbReference>
<dbReference type="EC" id="6.3.3.2" evidence="4"/>
<keyword evidence="6" id="KW-1185">Reference proteome</keyword>
<gene>
    <name evidence="5" type="ORF">HBH39_15150</name>
</gene>
<evidence type="ECO:0000256" key="4">
    <source>
        <dbReference type="RuleBase" id="RU361279"/>
    </source>
</evidence>
<keyword evidence="3 4" id="KW-0067">ATP-binding</keyword>